<name>A0A5C6QAU8_9GAMM</name>
<dbReference type="OrthoDB" id="9795226at2"/>
<comment type="caution">
    <text evidence="5">The sequence shown here is derived from an EMBL/GenBank/DDBJ whole genome shotgun (WGS) entry which is preliminary data.</text>
</comment>
<dbReference type="InterPro" id="IPR023065">
    <property type="entry name" value="Uncharacterised_ApaG"/>
</dbReference>
<keyword evidence="6" id="KW-1185">Reference proteome</keyword>
<dbReference type="SUPFAM" id="SSF110069">
    <property type="entry name" value="ApaG-like"/>
    <property type="match status" value="1"/>
</dbReference>
<feature type="domain" description="ApaG" evidence="3">
    <location>
        <begin position="13"/>
        <end position="137"/>
    </location>
</feature>
<dbReference type="PANTHER" id="PTHR47191:SF2">
    <property type="entry name" value="OS05G0170800 PROTEIN"/>
    <property type="match status" value="1"/>
</dbReference>
<gene>
    <name evidence="2 5" type="primary">apaG</name>
    <name evidence="4" type="ORF">ESZ26_09980</name>
    <name evidence="5" type="ORF">ESZ27_11125</name>
</gene>
<accession>A0A5C6QAU8</accession>
<dbReference type="Gene3D" id="2.60.40.1470">
    <property type="entry name" value="ApaG domain"/>
    <property type="match status" value="1"/>
</dbReference>
<evidence type="ECO:0000313" key="4">
    <source>
        <dbReference type="EMBL" id="TWX59289.1"/>
    </source>
</evidence>
<evidence type="ECO:0000259" key="3">
    <source>
        <dbReference type="PROSITE" id="PS51087"/>
    </source>
</evidence>
<sequence length="137" mass="15103">MKENSTLSTVESNAIGYDISVSVKTEYIAAQLIENEKNYVFSYTISITNNSNKSVKLLSRYWLITDGDNNTSTVAGEGVIGKQPIIAPENTYTYTSGCILKTPVGTMQGHYQMLSDDRDLQQVEIPVFGLAQPNILN</sequence>
<dbReference type="AlphaFoldDB" id="A0A5C6QAU8"/>
<evidence type="ECO:0000313" key="6">
    <source>
        <dbReference type="Proteomes" id="UP000321525"/>
    </source>
</evidence>
<dbReference type="Proteomes" id="UP000321525">
    <property type="component" value="Unassembled WGS sequence"/>
</dbReference>
<evidence type="ECO:0000256" key="2">
    <source>
        <dbReference type="HAMAP-Rule" id="MF_00791"/>
    </source>
</evidence>
<proteinExistence type="inferred from homology"/>
<reference evidence="5 7" key="1">
    <citation type="submission" date="2019-07" db="EMBL/GenBank/DDBJ databases">
        <title>Genomes of sea-ice associated Colwellia species.</title>
        <authorList>
            <person name="Bowman J.P."/>
        </authorList>
    </citation>
    <scope>NUCLEOTIDE SEQUENCE [LARGE SCALE GENOMIC DNA]</scope>
    <source>
        <strain evidence="4 6">ACAM 607</strain>
        <strain evidence="5 7">IC036</strain>
    </source>
</reference>
<evidence type="ECO:0000256" key="1">
    <source>
        <dbReference type="ARBA" id="ARBA00017693"/>
    </source>
</evidence>
<dbReference type="Proteomes" id="UP000321917">
    <property type="component" value="Unassembled WGS sequence"/>
</dbReference>
<dbReference type="EMBL" id="VOLQ01000019">
    <property type="protein sequence ID" value="TWX66175.1"/>
    <property type="molecule type" value="Genomic_DNA"/>
</dbReference>
<dbReference type="InterPro" id="IPR036767">
    <property type="entry name" value="ApaG_sf"/>
</dbReference>
<protein>
    <recommendedName>
        <fullName evidence="1 2">Protein ApaG</fullName>
    </recommendedName>
</protein>
<dbReference type="PANTHER" id="PTHR47191">
    <property type="entry name" value="OS05G0170800 PROTEIN"/>
    <property type="match status" value="1"/>
</dbReference>
<dbReference type="PROSITE" id="PS51087">
    <property type="entry name" value="APAG"/>
    <property type="match status" value="1"/>
</dbReference>
<dbReference type="NCBIfam" id="NF003967">
    <property type="entry name" value="PRK05461.1"/>
    <property type="match status" value="1"/>
</dbReference>
<dbReference type="HAMAP" id="MF_00791">
    <property type="entry name" value="ApaG"/>
    <property type="match status" value="1"/>
</dbReference>
<dbReference type="InterPro" id="IPR050718">
    <property type="entry name" value="ApaG-like"/>
</dbReference>
<dbReference type="RefSeq" id="WP_146799485.1">
    <property type="nucleotide sequence ID" value="NZ_VOLP01000012.1"/>
</dbReference>
<evidence type="ECO:0000313" key="7">
    <source>
        <dbReference type="Proteomes" id="UP000321917"/>
    </source>
</evidence>
<dbReference type="EMBL" id="VOLR01000012">
    <property type="protein sequence ID" value="TWX59289.1"/>
    <property type="molecule type" value="Genomic_DNA"/>
</dbReference>
<dbReference type="InterPro" id="IPR007474">
    <property type="entry name" value="ApaG_domain"/>
</dbReference>
<dbReference type="Pfam" id="PF04379">
    <property type="entry name" value="DUF525"/>
    <property type="match status" value="1"/>
</dbReference>
<organism evidence="5 7">
    <name type="scientific">Colwellia hornerae</name>
    <dbReference type="NCBI Taxonomy" id="89402"/>
    <lineage>
        <taxon>Bacteria</taxon>
        <taxon>Pseudomonadati</taxon>
        <taxon>Pseudomonadota</taxon>
        <taxon>Gammaproteobacteria</taxon>
        <taxon>Alteromonadales</taxon>
        <taxon>Colwelliaceae</taxon>
        <taxon>Colwellia</taxon>
    </lineage>
</organism>
<evidence type="ECO:0000313" key="5">
    <source>
        <dbReference type="EMBL" id="TWX66175.1"/>
    </source>
</evidence>